<gene>
    <name evidence="2" type="ORF">IQ249_21190</name>
</gene>
<sequence length="162" mass="18866">MTLANSTKKIWVVMLATFITAIIAAWCIAKAANQIVAIAQTQYFNPPTQTPELVTAIVKPQLSLTHHKIQDAIEQWRQEQQELNNNFRSIEQAWEFLKIDDFATAKQHAERLKTSYAPWKERQQLLLSAIDERRVEQEWETLYDRAMGQLQRKPLLELSSCR</sequence>
<reference evidence="2" key="1">
    <citation type="submission" date="2020-10" db="EMBL/GenBank/DDBJ databases">
        <authorList>
            <person name="Castelo-Branco R."/>
            <person name="Eusebio N."/>
            <person name="Adriana R."/>
            <person name="Vieira A."/>
            <person name="Brugerolle De Fraissinette N."/>
            <person name="Rezende De Castro R."/>
            <person name="Schneider M.P."/>
            <person name="Vasconcelos V."/>
            <person name="Leao P.N."/>
        </authorList>
    </citation>
    <scope>NUCLEOTIDE SEQUENCE</scope>
    <source>
        <strain evidence="2">LEGE 07157</strain>
    </source>
</reference>
<dbReference type="Proteomes" id="UP000654482">
    <property type="component" value="Unassembled WGS sequence"/>
</dbReference>
<proteinExistence type="predicted"/>
<organism evidence="2 3">
    <name type="scientific">Lusitaniella coriacea LEGE 07157</name>
    <dbReference type="NCBI Taxonomy" id="945747"/>
    <lineage>
        <taxon>Bacteria</taxon>
        <taxon>Bacillati</taxon>
        <taxon>Cyanobacteriota</taxon>
        <taxon>Cyanophyceae</taxon>
        <taxon>Spirulinales</taxon>
        <taxon>Lusitaniellaceae</taxon>
        <taxon>Lusitaniella</taxon>
    </lineage>
</organism>
<accession>A0A8J7JET5</accession>
<protein>
    <submittedName>
        <fullName evidence="2">Uncharacterized protein</fullName>
    </submittedName>
</protein>
<evidence type="ECO:0000256" key="1">
    <source>
        <dbReference type="SAM" id="Coils"/>
    </source>
</evidence>
<dbReference type="EMBL" id="JADEWZ010000046">
    <property type="protein sequence ID" value="MBE9118410.1"/>
    <property type="molecule type" value="Genomic_DNA"/>
</dbReference>
<keyword evidence="1" id="KW-0175">Coiled coil</keyword>
<comment type="caution">
    <text evidence="2">The sequence shown here is derived from an EMBL/GenBank/DDBJ whole genome shotgun (WGS) entry which is preliminary data.</text>
</comment>
<evidence type="ECO:0000313" key="2">
    <source>
        <dbReference type="EMBL" id="MBE9118410.1"/>
    </source>
</evidence>
<name>A0A8J7JET5_9CYAN</name>
<dbReference type="AlphaFoldDB" id="A0A8J7JET5"/>
<dbReference type="RefSeq" id="WP_194031495.1">
    <property type="nucleotide sequence ID" value="NZ_JADEWZ010000046.1"/>
</dbReference>
<feature type="coiled-coil region" evidence="1">
    <location>
        <begin position="66"/>
        <end position="93"/>
    </location>
</feature>
<evidence type="ECO:0000313" key="3">
    <source>
        <dbReference type="Proteomes" id="UP000654482"/>
    </source>
</evidence>
<keyword evidence="3" id="KW-1185">Reference proteome</keyword>